<evidence type="ECO:0000259" key="4">
    <source>
        <dbReference type="Pfam" id="PF13377"/>
    </source>
</evidence>
<reference evidence="5 6" key="1">
    <citation type="submission" date="2019-04" db="EMBL/GenBank/DDBJ databases">
        <title>Streptomyces oryziradicis sp. nov., a novel actinomycete isolated from rhizosphere soil of rice (Oryza sativa L.).</title>
        <authorList>
            <person name="Li C."/>
        </authorList>
    </citation>
    <scope>NUCLEOTIDE SEQUENCE [LARGE SCALE GENOMIC DNA]</scope>
    <source>
        <strain evidence="5 6">NEAU-C40</strain>
    </source>
</reference>
<evidence type="ECO:0000256" key="1">
    <source>
        <dbReference type="ARBA" id="ARBA00023015"/>
    </source>
</evidence>
<evidence type="ECO:0000313" key="6">
    <source>
        <dbReference type="Proteomes" id="UP000305778"/>
    </source>
</evidence>
<dbReference type="InterPro" id="IPR046335">
    <property type="entry name" value="LacI/GalR-like_sensor"/>
</dbReference>
<dbReference type="SUPFAM" id="SSF53822">
    <property type="entry name" value="Periplasmic binding protein-like I"/>
    <property type="match status" value="1"/>
</dbReference>
<comment type="caution">
    <text evidence="5">The sequence shown here is derived from an EMBL/GenBank/DDBJ whole genome shotgun (WGS) entry which is preliminary data.</text>
</comment>
<accession>A0A4U0S6F3</accession>
<name>A0A4U0S6F3_9ACTN</name>
<dbReference type="OrthoDB" id="2854648at2"/>
<keyword evidence="2" id="KW-0238">DNA-binding</keyword>
<dbReference type="CDD" id="cd06267">
    <property type="entry name" value="PBP1_LacI_sugar_binding-like"/>
    <property type="match status" value="1"/>
</dbReference>
<evidence type="ECO:0000256" key="3">
    <source>
        <dbReference type="ARBA" id="ARBA00023163"/>
    </source>
</evidence>
<evidence type="ECO:0000313" key="5">
    <source>
        <dbReference type="EMBL" id="TKA04684.1"/>
    </source>
</evidence>
<sequence length="138" mass="14836">MRLATAGRRVRRRRPLCRGTVLRHGLGAGAAAMADLLDHPGGPPDAVFCYNDPLALGAIRTLLTRGVRIPDDVAVVGFDDIEAGRYNTPTLTTISPDKTMIAQLAVNRLFSRLDGRSPGEPGELWAPYSLEIRESTGG</sequence>
<dbReference type="EMBL" id="SUMC01000049">
    <property type="protein sequence ID" value="TKA04684.1"/>
    <property type="molecule type" value="Genomic_DNA"/>
</dbReference>
<dbReference type="GO" id="GO:0003700">
    <property type="term" value="F:DNA-binding transcription factor activity"/>
    <property type="evidence" value="ECO:0007669"/>
    <property type="project" value="TreeGrafter"/>
</dbReference>
<organism evidence="5 6">
    <name type="scientific">Actinacidiphila oryziradicis</name>
    <dbReference type="NCBI Taxonomy" id="2571141"/>
    <lineage>
        <taxon>Bacteria</taxon>
        <taxon>Bacillati</taxon>
        <taxon>Actinomycetota</taxon>
        <taxon>Actinomycetes</taxon>
        <taxon>Kitasatosporales</taxon>
        <taxon>Streptomycetaceae</taxon>
        <taxon>Actinacidiphila</taxon>
    </lineage>
</organism>
<keyword evidence="3" id="KW-0804">Transcription</keyword>
<gene>
    <name evidence="5" type="ORF">FCI23_35005</name>
</gene>
<dbReference type="PANTHER" id="PTHR30146:SF153">
    <property type="entry name" value="LACTOSE OPERON REPRESSOR"/>
    <property type="match status" value="1"/>
</dbReference>
<keyword evidence="6" id="KW-1185">Reference proteome</keyword>
<dbReference type="Gene3D" id="3.40.50.2300">
    <property type="match status" value="1"/>
</dbReference>
<feature type="domain" description="Transcriptional regulator LacI/GalR-like sensor" evidence="4">
    <location>
        <begin position="18"/>
        <end position="136"/>
    </location>
</feature>
<dbReference type="AlphaFoldDB" id="A0A4U0S6F3"/>
<dbReference type="PANTHER" id="PTHR30146">
    <property type="entry name" value="LACI-RELATED TRANSCRIPTIONAL REPRESSOR"/>
    <property type="match status" value="1"/>
</dbReference>
<dbReference type="InterPro" id="IPR028082">
    <property type="entry name" value="Peripla_BP_I"/>
</dbReference>
<dbReference type="Proteomes" id="UP000305778">
    <property type="component" value="Unassembled WGS sequence"/>
</dbReference>
<proteinExistence type="predicted"/>
<keyword evidence="1" id="KW-0805">Transcription regulation</keyword>
<evidence type="ECO:0000256" key="2">
    <source>
        <dbReference type="ARBA" id="ARBA00023125"/>
    </source>
</evidence>
<protein>
    <submittedName>
        <fullName evidence="5">LacI family transcriptional regulator</fullName>
    </submittedName>
</protein>
<dbReference type="Pfam" id="PF13377">
    <property type="entry name" value="Peripla_BP_3"/>
    <property type="match status" value="1"/>
</dbReference>
<dbReference type="GO" id="GO:0000976">
    <property type="term" value="F:transcription cis-regulatory region binding"/>
    <property type="evidence" value="ECO:0007669"/>
    <property type="project" value="TreeGrafter"/>
</dbReference>